<name>A0AA87YSB0_FICCA</name>
<evidence type="ECO:0000313" key="3">
    <source>
        <dbReference type="Proteomes" id="UP001187192"/>
    </source>
</evidence>
<dbReference type="EMBL" id="BTGU01002814">
    <property type="protein sequence ID" value="GMN22229.1"/>
    <property type="molecule type" value="Genomic_DNA"/>
</dbReference>
<feature type="region of interest" description="Disordered" evidence="1">
    <location>
        <begin position="1"/>
        <end position="37"/>
    </location>
</feature>
<comment type="caution">
    <text evidence="2">The sequence shown here is derived from an EMBL/GenBank/DDBJ whole genome shotgun (WGS) entry which is preliminary data.</text>
</comment>
<proteinExistence type="predicted"/>
<dbReference type="Proteomes" id="UP001187192">
    <property type="component" value="Unassembled WGS sequence"/>
</dbReference>
<protein>
    <submittedName>
        <fullName evidence="2">Uncharacterized protein</fullName>
    </submittedName>
</protein>
<feature type="compositionally biased region" description="Basic residues" evidence="1">
    <location>
        <begin position="1"/>
        <end position="14"/>
    </location>
</feature>
<accession>A0AA87YSB0</accession>
<gene>
    <name evidence="2" type="ORF">TIFTF001_043477</name>
</gene>
<evidence type="ECO:0000256" key="1">
    <source>
        <dbReference type="SAM" id="MobiDB-lite"/>
    </source>
</evidence>
<sequence>MSRRSLGGRRKRRREGGSRSGAKEKLRRCEDGTDTGV</sequence>
<organism evidence="2 3">
    <name type="scientific">Ficus carica</name>
    <name type="common">Common fig</name>
    <dbReference type="NCBI Taxonomy" id="3494"/>
    <lineage>
        <taxon>Eukaryota</taxon>
        <taxon>Viridiplantae</taxon>
        <taxon>Streptophyta</taxon>
        <taxon>Embryophyta</taxon>
        <taxon>Tracheophyta</taxon>
        <taxon>Spermatophyta</taxon>
        <taxon>Magnoliopsida</taxon>
        <taxon>eudicotyledons</taxon>
        <taxon>Gunneridae</taxon>
        <taxon>Pentapetalae</taxon>
        <taxon>rosids</taxon>
        <taxon>fabids</taxon>
        <taxon>Rosales</taxon>
        <taxon>Moraceae</taxon>
        <taxon>Ficeae</taxon>
        <taxon>Ficus</taxon>
    </lineage>
</organism>
<reference evidence="2" key="1">
    <citation type="submission" date="2023-07" db="EMBL/GenBank/DDBJ databases">
        <title>draft genome sequence of fig (Ficus carica).</title>
        <authorList>
            <person name="Takahashi T."/>
            <person name="Nishimura K."/>
        </authorList>
    </citation>
    <scope>NUCLEOTIDE SEQUENCE</scope>
</reference>
<feature type="compositionally biased region" description="Basic and acidic residues" evidence="1">
    <location>
        <begin position="15"/>
        <end position="31"/>
    </location>
</feature>
<evidence type="ECO:0000313" key="2">
    <source>
        <dbReference type="EMBL" id="GMN22229.1"/>
    </source>
</evidence>
<dbReference type="AlphaFoldDB" id="A0AA87YSB0"/>
<keyword evidence="3" id="KW-1185">Reference proteome</keyword>